<keyword evidence="1" id="KW-1133">Transmembrane helix</keyword>
<evidence type="ECO:0000313" key="2">
    <source>
        <dbReference type="EMBL" id="NYE47542.1"/>
    </source>
</evidence>
<keyword evidence="3" id="KW-1185">Reference proteome</keyword>
<dbReference type="EMBL" id="JACCCC010000001">
    <property type="protein sequence ID" value="NYE47542.1"/>
    <property type="molecule type" value="Genomic_DNA"/>
</dbReference>
<dbReference type="AlphaFoldDB" id="A0A852TXA4"/>
<feature type="transmembrane region" description="Helical" evidence="1">
    <location>
        <begin position="12"/>
        <end position="29"/>
    </location>
</feature>
<accession>A0A852TXA4</accession>
<organism evidence="2 3">
    <name type="scientific">Spinactinospora alkalitolerans</name>
    <dbReference type="NCBI Taxonomy" id="687207"/>
    <lineage>
        <taxon>Bacteria</taxon>
        <taxon>Bacillati</taxon>
        <taxon>Actinomycetota</taxon>
        <taxon>Actinomycetes</taxon>
        <taxon>Streptosporangiales</taxon>
        <taxon>Nocardiopsidaceae</taxon>
        <taxon>Spinactinospora</taxon>
    </lineage>
</organism>
<keyword evidence="1" id="KW-0472">Membrane</keyword>
<dbReference type="Proteomes" id="UP000589036">
    <property type="component" value="Unassembled WGS sequence"/>
</dbReference>
<comment type="caution">
    <text evidence="2">The sequence shown here is derived from an EMBL/GenBank/DDBJ whole genome shotgun (WGS) entry which is preliminary data.</text>
</comment>
<name>A0A852TXA4_9ACTN</name>
<sequence>MLKSIWKNRAYGVAIAGCIVIALGVSNLVQQDAIIGWLEIVGGTVLVAGTIINFVLEGRRSARRRGQGETGR</sequence>
<evidence type="ECO:0000256" key="1">
    <source>
        <dbReference type="SAM" id="Phobius"/>
    </source>
</evidence>
<protein>
    <submittedName>
        <fullName evidence="2">Uncharacterized protein</fullName>
    </submittedName>
</protein>
<gene>
    <name evidence="2" type="ORF">HDA32_002662</name>
</gene>
<reference evidence="2 3" key="1">
    <citation type="submission" date="2020-07" db="EMBL/GenBank/DDBJ databases">
        <title>Sequencing the genomes of 1000 actinobacteria strains.</title>
        <authorList>
            <person name="Klenk H.-P."/>
        </authorList>
    </citation>
    <scope>NUCLEOTIDE SEQUENCE [LARGE SCALE GENOMIC DNA]</scope>
    <source>
        <strain evidence="2 3">CXB654</strain>
    </source>
</reference>
<evidence type="ECO:0000313" key="3">
    <source>
        <dbReference type="Proteomes" id="UP000589036"/>
    </source>
</evidence>
<keyword evidence="1" id="KW-0812">Transmembrane</keyword>
<proteinExistence type="predicted"/>
<feature type="transmembrane region" description="Helical" evidence="1">
    <location>
        <begin position="35"/>
        <end position="56"/>
    </location>
</feature>